<gene>
    <name evidence="3" type="ORF">V6N11_039611</name>
</gene>
<evidence type="ECO:0000313" key="4">
    <source>
        <dbReference type="Proteomes" id="UP001396334"/>
    </source>
</evidence>
<dbReference type="Proteomes" id="UP001396334">
    <property type="component" value="Unassembled WGS sequence"/>
</dbReference>
<accession>A0ABR2SNN8</accession>
<dbReference type="InterPro" id="IPR044730">
    <property type="entry name" value="RNase_H-like_dom_plant"/>
</dbReference>
<comment type="caution">
    <text evidence="3">The sequence shown here is derived from an EMBL/GenBank/DDBJ whole genome shotgun (WGS) entry which is preliminary data.</text>
</comment>
<dbReference type="InterPro" id="IPR036397">
    <property type="entry name" value="RNaseH_sf"/>
</dbReference>
<dbReference type="InterPro" id="IPR002156">
    <property type="entry name" value="RNaseH_domain"/>
</dbReference>
<dbReference type="CDD" id="cd06222">
    <property type="entry name" value="RNase_H_like"/>
    <property type="match status" value="1"/>
</dbReference>
<dbReference type="Pfam" id="PF13456">
    <property type="entry name" value="RVT_3"/>
    <property type="match status" value="1"/>
</dbReference>
<keyword evidence="4" id="KW-1185">Reference proteome</keyword>
<evidence type="ECO:0008006" key="5">
    <source>
        <dbReference type="Google" id="ProtNLM"/>
    </source>
</evidence>
<dbReference type="Gene3D" id="3.30.420.10">
    <property type="entry name" value="Ribonuclease H-like superfamily/Ribonuclease H"/>
    <property type="match status" value="1"/>
</dbReference>
<feature type="domain" description="Reverse transcriptase zinc-binding" evidence="2">
    <location>
        <begin position="91"/>
        <end position="187"/>
    </location>
</feature>
<dbReference type="EMBL" id="JBBPBN010000013">
    <property type="protein sequence ID" value="KAK9026777.1"/>
    <property type="molecule type" value="Genomic_DNA"/>
</dbReference>
<reference evidence="3 4" key="1">
    <citation type="journal article" date="2024" name="G3 (Bethesda)">
        <title>Genome assembly of Hibiscus sabdariffa L. provides insights into metabolisms of medicinal natural products.</title>
        <authorList>
            <person name="Kim T."/>
        </authorList>
    </citation>
    <scope>NUCLEOTIDE SEQUENCE [LARGE SCALE GENOMIC DNA]</scope>
    <source>
        <strain evidence="3">TK-2024</strain>
        <tissue evidence="3">Old leaves</tissue>
    </source>
</reference>
<sequence length="443" mass="50462">MGWRAGNGLSIDIWNDAWISGPGNGKVSLEATNRQLIVVADLINVEDHTWKEDLILSVFNHQQAAQILCMPFPENGAPDLRIWRGDRSGIFSVRSGYRWLINSTDDSSNDPPTVEETWQNKFYKYVWALKLPSKIRIHFWCVINNFIPTFSNLVTQKILAQSQCLLCQSDCETVSHLVKGCSFVQKVLSELRIFTCPWQPEQSFVSWLFSAFDSLNSTARRTFVVALWAIWGSRNKIIHEGLVQSVREVVNFCRIYIKETDASFSFSTTTTRTNSGHWNPPPVDRVKVNFDTCFDPTRLRSISGIIFRNSQGHLLAASTIPNPYVMNPEMAEAIACDQAFILSKELGFKRIEVESDALLVISKVVNPVNGRSELGAVYSNILVKRRDFEFLCFSHVYRNRDNAAHVLASVGKHNPQFRVWIKEAPQPVEEAVSRDKEWFNPLN</sequence>
<dbReference type="InterPro" id="IPR052929">
    <property type="entry name" value="RNase_H-like_EbsB-rel"/>
</dbReference>
<dbReference type="InterPro" id="IPR026960">
    <property type="entry name" value="RVT-Znf"/>
</dbReference>
<organism evidence="3 4">
    <name type="scientific">Hibiscus sabdariffa</name>
    <name type="common">roselle</name>
    <dbReference type="NCBI Taxonomy" id="183260"/>
    <lineage>
        <taxon>Eukaryota</taxon>
        <taxon>Viridiplantae</taxon>
        <taxon>Streptophyta</taxon>
        <taxon>Embryophyta</taxon>
        <taxon>Tracheophyta</taxon>
        <taxon>Spermatophyta</taxon>
        <taxon>Magnoliopsida</taxon>
        <taxon>eudicotyledons</taxon>
        <taxon>Gunneridae</taxon>
        <taxon>Pentapetalae</taxon>
        <taxon>rosids</taxon>
        <taxon>malvids</taxon>
        <taxon>Malvales</taxon>
        <taxon>Malvaceae</taxon>
        <taxon>Malvoideae</taxon>
        <taxon>Hibiscus</taxon>
    </lineage>
</organism>
<dbReference type="Pfam" id="PF13966">
    <property type="entry name" value="zf-RVT"/>
    <property type="match status" value="1"/>
</dbReference>
<proteinExistence type="predicted"/>
<evidence type="ECO:0000259" key="1">
    <source>
        <dbReference type="Pfam" id="PF13456"/>
    </source>
</evidence>
<evidence type="ECO:0000313" key="3">
    <source>
        <dbReference type="EMBL" id="KAK9026777.1"/>
    </source>
</evidence>
<dbReference type="PANTHER" id="PTHR47074:SF61">
    <property type="entry name" value="RNASE H TYPE-1 DOMAIN-CONTAINING PROTEIN"/>
    <property type="match status" value="1"/>
</dbReference>
<name>A0ABR2SNN8_9ROSI</name>
<feature type="domain" description="RNase H type-1" evidence="1">
    <location>
        <begin position="289"/>
        <end position="409"/>
    </location>
</feature>
<protein>
    <recommendedName>
        <fullName evidence="5">Reverse transcriptase</fullName>
    </recommendedName>
</protein>
<dbReference type="PANTHER" id="PTHR47074">
    <property type="entry name" value="BNAC02G40300D PROTEIN"/>
    <property type="match status" value="1"/>
</dbReference>
<evidence type="ECO:0000259" key="2">
    <source>
        <dbReference type="Pfam" id="PF13966"/>
    </source>
</evidence>